<name>A0A381VB39_9ZZZZ</name>
<proteinExistence type="predicted"/>
<feature type="non-terminal residue" evidence="5">
    <location>
        <position position="262"/>
    </location>
</feature>
<accession>A0A381VB39</accession>
<dbReference type="SUPFAM" id="SSF46626">
    <property type="entry name" value="Cytochrome c"/>
    <property type="match status" value="1"/>
</dbReference>
<reference evidence="5" key="1">
    <citation type="submission" date="2018-05" db="EMBL/GenBank/DDBJ databases">
        <authorList>
            <person name="Lanie J.A."/>
            <person name="Ng W.-L."/>
            <person name="Kazmierczak K.M."/>
            <person name="Andrzejewski T.M."/>
            <person name="Davidsen T.M."/>
            <person name="Wayne K.J."/>
            <person name="Tettelin H."/>
            <person name="Glass J.I."/>
            <person name="Rusch D."/>
            <person name="Podicherti R."/>
            <person name="Tsui H.-C.T."/>
            <person name="Winkler M.E."/>
        </authorList>
    </citation>
    <scope>NUCLEOTIDE SEQUENCE</scope>
</reference>
<dbReference type="PROSITE" id="PS51007">
    <property type="entry name" value="CYTC"/>
    <property type="match status" value="1"/>
</dbReference>
<evidence type="ECO:0000259" key="4">
    <source>
        <dbReference type="PROSITE" id="PS51007"/>
    </source>
</evidence>
<evidence type="ECO:0000256" key="1">
    <source>
        <dbReference type="ARBA" id="ARBA00022617"/>
    </source>
</evidence>
<keyword evidence="1" id="KW-0349">Heme</keyword>
<gene>
    <name evidence="5" type="ORF">METZ01_LOCUS90436</name>
</gene>
<organism evidence="5">
    <name type="scientific">marine metagenome</name>
    <dbReference type="NCBI Taxonomy" id="408172"/>
    <lineage>
        <taxon>unclassified sequences</taxon>
        <taxon>metagenomes</taxon>
        <taxon>ecological metagenomes</taxon>
    </lineage>
</organism>
<feature type="domain" description="Cytochrome c" evidence="4">
    <location>
        <begin position="40"/>
        <end position="140"/>
    </location>
</feature>
<dbReference type="Gene3D" id="1.10.760.10">
    <property type="entry name" value="Cytochrome c-like domain"/>
    <property type="match status" value="1"/>
</dbReference>
<dbReference type="GO" id="GO:0046872">
    <property type="term" value="F:metal ion binding"/>
    <property type="evidence" value="ECO:0007669"/>
    <property type="project" value="UniProtKB-KW"/>
</dbReference>
<dbReference type="AlphaFoldDB" id="A0A381VB39"/>
<keyword evidence="3" id="KW-0408">Iron</keyword>
<sequence length="262" mass="28318">MGVLFALSLSWWGMVYGPASQVNNMSPDLGGGDALKPRVGLAKQGEQVYRESGCYYCHTRTATGGTFGYEIQITQLGDNQQLNKEVVGDEYSEQSIFKKAYAYKAVAKATDALKAEQAKNPEERDEAKIEDANATLTSAKNKAGSHGDNLQDNLIALGVSGVSFEKDVAAELGLPAEMSENDKAMVTGARLAVTDGTQKWSDIEEIVRGLKNKAGAQFKLQPLAEKWPDVQYGAASRQSVSRDFLFDTHAMPGVMRLGPDLS</sequence>
<evidence type="ECO:0000256" key="2">
    <source>
        <dbReference type="ARBA" id="ARBA00022723"/>
    </source>
</evidence>
<dbReference type="InterPro" id="IPR036909">
    <property type="entry name" value="Cyt_c-like_dom_sf"/>
</dbReference>
<protein>
    <recommendedName>
        <fullName evidence="4">Cytochrome c domain-containing protein</fullName>
    </recommendedName>
</protein>
<evidence type="ECO:0000256" key="3">
    <source>
        <dbReference type="ARBA" id="ARBA00023004"/>
    </source>
</evidence>
<evidence type="ECO:0000313" key="5">
    <source>
        <dbReference type="EMBL" id="SVA37582.1"/>
    </source>
</evidence>
<dbReference type="GO" id="GO:0009055">
    <property type="term" value="F:electron transfer activity"/>
    <property type="evidence" value="ECO:0007669"/>
    <property type="project" value="InterPro"/>
</dbReference>
<keyword evidence="2" id="KW-0479">Metal-binding</keyword>
<dbReference type="EMBL" id="UINC01008347">
    <property type="protein sequence ID" value="SVA37582.1"/>
    <property type="molecule type" value="Genomic_DNA"/>
</dbReference>
<dbReference type="GO" id="GO:0020037">
    <property type="term" value="F:heme binding"/>
    <property type="evidence" value="ECO:0007669"/>
    <property type="project" value="InterPro"/>
</dbReference>
<dbReference type="InterPro" id="IPR009056">
    <property type="entry name" value="Cyt_c-like_dom"/>
</dbReference>